<protein>
    <submittedName>
        <fullName evidence="2">Uncharacterized protein</fullName>
    </submittedName>
</protein>
<name>A0A7J0D608_STRMI</name>
<sequence>MIPAQHLYRANYQQEKGGGMVPRSKPVIAWDDEGQALVVDERSGRLVPANNVRNFTGLSEGEHPVVGAIPGGGWSVRFKSPDGTVMEDPLVAWTVRSDGTLTPVDTDSEGECQPSTAMSNFDGLVGPGAQARTAQSDSSV</sequence>
<gene>
    <name evidence="2" type="ORF">Smic_87390</name>
</gene>
<dbReference type="Proteomes" id="UP000498740">
    <property type="component" value="Unassembled WGS sequence"/>
</dbReference>
<comment type="caution">
    <text evidence="2">The sequence shown here is derived from an EMBL/GenBank/DDBJ whole genome shotgun (WGS) entry which is preliminary data.</text>
</comment>
<feature type="region of interest" description="Disordered" evidence="1">
    <location>
        <begin position="101"/>
        <end position="140"/>
    </location>
</feature>
<proteinExistence type="predicted"/>
<accession>A0A7J0D608</accession>
<dbReference type="EMBL" id="BLWD01000005">
    <property type="protein sequence ID" value="GFN10183.1"/>
    <property type="molecule type" value="Genomic_DNA"/>
</dbReference>
<evidence type="ECO:0000313" key="3">
    <source>
        <dbReference type="Proteomes" id="UP000498740"/>
    </source>
</evidence>
<evidence type="ECO:0000313" key="2">
    <source>
        <dbReference type="EMBL" id="GFN10183.1"/>
    </source>
</evidence>
<reference evidence="2 3" key="1">
    <citation type="submission" date="2020-05" db="EMBL/GenBank/DDBJ databases">
        <title>Whole genome shotgun sequence of Streptomyces microflavus NBRC 13062.</title>
        <authorList>
            <person name="Komaki H."/>
            <person name="Tamura T."/>
        </authorList>
    </citation>
    <scope>NUCLEOTIDE SEQUENCE [LARGE SCALE GENOMIC DNA]</scope>
    <source>
        <strain evidence="2 3">NBRC 13062</strain>
    </source>
</reference>
<evidence type="ECO:0000256" key="1">
    <source>
        <dbReference type="SAM" id="MobiDB-lite"/>
    </source>
</evidence>
<dbReference type="RefSeq" id="WP_051822087.1">
    <property type="nucleotide sequence ID" value="NZ_BMUG01000025.1"/>
</dbReference>
<dbReference type="AlphaFoldDB" id="A0A7J0D608"/>
<organism evidence="2 3">
    <name type="scientific">Streptomyces microflavus</name>
    <name type="common">Streptomyces lipmanii</name>
    <dbReference type="NCBI Taxonomy" id="1919"/>
    <lineage>
        <taxon>Bacteria</taxon>
        <taxon>Bacillati</taxon>
        <taxon>Actinomycetota</taxon>
        <taxon>Actinomycetes</taxon>
        <taxon>Kitasatosporales</taxon>
        <taxon>Streptomycetaceae</taxon>
        <taxon>Streptomyces</taxon>
    </lineage>
</organism>